<name>A0A225E0C5_9BACT</name>
<accession>A0A225E0C5</accession>
<evidence type="ECO:0000256" key="1">
    <source>
        <dbReference type="SAM" id="MobiDB-lite"/>
    </source>
</evidence>
<evidence type="ECO:0000313" key="4">
    <source>
        <dbReference type="Proteomes" id="UP000214646"/>
    </source>
</evidence>
<keyword evidence="2" id="KW-0472">Membrane</keyword>
<keyword evidence="2" id="KW-1133">Transmembrane helix</keyword>
<sequence>MGVWLREAAGWVLLGVGLAAFAVDYFVFLLSRLIIEGVILALIGWAVLRAGMHLLKVAMAARAAREAGRMPDGPRAHGARPTAMLAGGTPAHPGRPRPPVVPGPTGS</sequence>
<dbReference type="EMBL" id="NIDE01000001">
    <property type="protein sequence ID" value="OWK47012.1"/>
    <property type="molecule type" value="Genomic_DNA"/>
</dbReference>
<dbReference type="AlphaFoldDB" id="A0A225E0C5"/>
<reference evidence="4" key="1">
    <citation type="submission" date="2017-06" db="EMBL/GenBank/DDBJ databases">
        <title>Genome analysis of Fimbriiglobus ruber SP5, the first member of the order Planctomycetales with confirmed chitinolytic capability.</title>
        <authorList>
            <person name="Ravin N.V."/>
            <person name="Rakitin A.L."/>
            <person name="Ivanova A.A."/>
            <person name="Beletsky A.V."/>
            <person name="Kulichevskaya I.S."/>
            <person name="Mardanov A.V."/>
            <person name="Dedysh S.N."/>
        </authorList>
    </citation>
    <scope>NUCLEOTIDE SEQUENCE [LARGE SCALE GENOMIC DNA]</scope>
    <source>
        <strain evidence="4">SP5</strain>
    </source>
</reference>
<feature type="compositionally biased region" description="Pro residues" evidence="1">
    <location>
        <begin position="96"/>
        <end position="107"/>
    </location>
</feature>
<keyword evidence="4" id="KW-1185">Reference proteome</keyword>
<dbReference type="Proteomes" id="UP000214646">
    <property type="component" value="Unassembled WGS sequence"/>
</dbReference>
<evidence type="ECO:0000313" key="3">
    <source>
        <dbReference type="EMBL" id="OWK47012.1"/>
    </source>
</evidence>
<feature type="transmembrane region" description="Helical" evidence="2">
    <location>
        <begin position="32"/>
        <end position="52"/>
    </location>
</feature>
<evidence type="ECO:0000256" key="2">
    <source>
        <dbReference type="SAM" id="Phobius"/>
    </source>
</evidence>
<dbReference type="RefSeq" id="WP_088252165.1">
    <property type="nucleotide sequence ID" value="NZ_NIDE01000001.1"/>
</dbReference>
<gene>
    <name evidence="3" type="ORF">FRUB_00711</name>
</gene>
<protein>
    <submittedName>
        <fullName evidence="3">Uncharacterized protein</fullName>
    </submittedName>
</protein>
<proteinExistence type="predicted"/>
<keyword evidence="2" id="KW-0812">Transmembrane</keyword>
<organism evidence="3 4">
    <name type="scientific">Fimbriiglobus ruber</name>
    <dbReference type="NCBI Taxonomy" id="1908690"/>
    <lineage>
        <taxon>Bacteria</taxon>
        <taxon>Pseudomonadati</taxon>
        <taxon>Planctomycetota</taxon>
        <taxon>Planctomycetia</taxon>
        <taxon>Gemmatales</taxon>
        <taxon>Gemmataceae</taxon>
        <taxon>Fimbriiglobus</taxon>
    </lineage>
</organism>
<comment type="caution">
    <text evidence="3">The sequence shown here is derived from an EMBL/GenBank/DDBJ whole genome shotgun (WGS) entry which is preliminary data.</text>
</comment>
<feature type="region of interest" description="Disordered" evidence="1">
    <location>
        <begin position="68"/>
        <end position="107"/>
    </location>
</feature>